<gene>
    <name evidence="2" type="ORF">FDP41_004803</name>
</gene>
<feature type="region of interest" description="Disordered" evidence="1">
    <location>
        <begin position="1"/>
        <end position="100"/>
    </location>
</feature>
<dbReference type="InterPro" id="IPR039844">
    <property type="entry name" value="URB1"/>
</dbReference>
<dbReference type="EMBL" id="VFQX01000041">
    <property type="protein sequence ID" value="KAF0976128.1"/>
    <property type="molecule type" value="Genomic_DNA"/>
</dbReference>
<name>A0A6A5BPK4_NAEFO</name>
<organism evidence="2 3">
    <name type="scientific">Naegleria fowleri</name>
    <name type="common">Brain eating amoeba</name>
    <dbReference type="NCBI Taxonomy" id="5763"/>
    <lineage>
        <taxon>Eukaryota</taxon>
        <taxon>Discoba</taxon>
        <taxon>Heterolobosea</taxon>
        <taxon>Tetramitia</taxon>
        <taxon>Eutetramitia</taxon>
        <taxon>Vahlkampfiidae</taxon>
        <taxon>Naegleria</taxon>
    </lineage>
</organism>
<evidence type="ECO:0008006" key="4">
    <source>
        <dbReference type="Google" id="ProtNLM"/>
    </source>
</evidence>
<reference evidence="2 3" key="1">
    <citation type="journal article" date="2019" name="Sci. Rep.">
        <title>Nanopore sequencing improves the draft genome of the human pathogenic amoeba Naegleria fowleri.</title>
        <authorList>
            <person name="Liechti N."/>
            <person name="Schurch N."/>
            <person name="Bruggmann R."/>
            <person name="Wittwer M."/>
        </authorList>
    </citation>
    <scope>NUCLEOTIDE SEQUENCE [LARGE SCALE GENOMIC DNA]</scope>
    <source>
        <strain evidence="2 3">ATCC 30894</strain>
    </source>
</reference>
<dbReference type="PANTHER" id="PTHR13500">
    <property type="entry name" value="NUCLEOLAR PRERIBOSOMAL-ASSOCIATED PROTEIN 1"/>
    <property type="match status" value="1"/>
</dbReference>
<dbReference type="OrthoDB" id="10366437at2759"/>
<accession>A0A6A5BPK4</accession>
<feature type="compositionally biased region" description="Low complexity" evidence="1">
    <location>
        <begin position="38"/>
        <end position="48"/>
    </location>
</feature>
<keyword evidence="3" id="KW-1185">Reference proteome</keyword>
<dbReference type="GO" id="GO:0005730">
    <property type="term" value="C:nucleolus"/>
    <property type="evidence" value="ECO:0007669"/>
    <property type="project" value="TreeGrafter"/>
</dbReference>
<sequence length="2381" mass="278077">MAKKKSKNTNNNNKDNNNHDSNSKTNNNEETNTEIEQPSSSHSEPLSSSHEHNSVKTTSSSSSSTSNTLKAKKKKQASSKPSKKQNASSRQPSTTDPSLLKNLPPFFHAFELLTHLEPPNLQHAFQIFIDDTERLVLLGNSSQRKTSHQKFIIIANQPYSIPHPIFVDKHTTSDFTTNNFYRQSRYIYDSLNHELKFSSLKGDSDSKSYIFQLYYNDQFFVILSNIFTYVFDELPKKGYEYGEKVSLLLQVKLFQVLMYIMRYILPQDKNEKASITLRANQFINLVLPYLYRYYSYMANRQEDKILRRKRQDKMLSRRRRYTKEEDEQDPNSYRSDELLDNEAIWEYHLYVLFSTIYHVTFFRPEWVCGSLLRGRASNFNVKVEDVDNRNYKANTEMSSLSFKNIFFGLMRSAVETKHAPLRSRHTLLIVHHLLFRLLKTCHSYLSVKLPIDCKFCFEHAQDMMLLEPLLSALEFTMNKIPKHRSQVIRSEVNQMFKYYVQYHNEHPNESTYYIDALERFIFNFIKNGSSNLASLIPISGDVNSIDPFNLLSQALTSPYQFNTDVIWTCLQTLSIPDQERYGKIVLNILKQHPYMAELYYNTILGNTHDKTANLTAISYRNFMFLKFNSNICVEFLNSITPQITIEHVRQPDKSIPLIVSSILLEQSLLFSKEKLDYMFNEQKEGSMMNLIVIQKILHVFVNVFKKFERMLSQLNDLRKKQWLAVSETDASTLTSELINQYEKDIVMEFRRRFPIPPSLFIKEICVGRIINSTSTHPSPLLMEITIQLFKFYFKYYPDQTGKNNIGVLVPMLSQIVQKYTKGMKTDEYKASENLVQAYIDLLSEMNLSFYHDILPNLVITTKTGNILVDMILGIDYLAIYEGMMGATSYIRKAKLFTDIFSKDEQSRSIVFGSQYDSMHWFMMTFFNDQSSTHLIDMMIKFITENSSSQLPAKTSKKNDDLIKWDAQIFSRFMLYCIENSSNVDYIFRVFVHKFIQSPHAFDQSKRNELLQILKKDSSNAVKSKIMSFTQFETIPSNRSTSLEKSTIIVDEMFYDNIQLVSTQDLESDSIAHQIPYPILFYYHSLHGGSTQKVHNLLKDFLNKFEFDDLNAFEYVNCIKKRWLSGAYSSLYCQLLSYILKRFNSFKDVIFKDSSISHSLKDNLNMISDVVSLWKSSSDGSIIYDEYMNVVNQTLITASTADAAMIDRIILENIEVLDYKKFSQHHLANLLVRNKKNAKFVFSNVEKFGTFVLYLLLGIDNTILTKSTKEKTRLVNIAELVSVMVNNRMVLSTANRMEVDCLKYHQIFLRLNFDEFTSVLSKIVQYISKSFMLIDEHQKQFLTELLCWYCRFSSKYHFVCLRELFRSPPDLMNNPNIILILETIVQYYPAQQKLPENLFKVFESHGLDGFLSSVVNSCTSNPGVITAAKTIIKHFTNNYTYDETHFISFVVKSKLMDFLSLDERRQNNQFHIYYNIVMNNENLDLLQNDAINKQMKIHLENMIENKKKSSKVSEMINAWSKKIVEGNYVSNGALELFDVISTKFASTKTQYFFEMYYLENPSIFYEHITKATQQDTSSLYHIVHLICTLLTKYDANARFISNKPIFEYLLSHYGATLNQTDLVIYLIFNIYETKLSTPLASYHYQFGKRTILRETKKPDDGALTEQEFLSLEWNNFNQQFDKTKLYNTIHHIPDHLTLYGNHTTFEFKNNDQNLICNNDVYDIRYLLRYIMYLMSLFPESSIYRQNSLYLSVAFRCTSSHDYYVRMLAYEIIGMYYNFIVNHVNRYQESDIYEVLVLVFRQIKISLPTPYMRISLPWSMMLSIVVNSILRTTEEPSTSETLKSSEKGLQHDDEDDSTVATHTTLTNHEDASEMKTDNAQTNSSFGDEEEATSLLISVLTSLRDSQHYYMQHLNANTDDLFTTHIQPILTTSFLSLNTTNKVLLREVSRFFEHQRPFLKLDSYPVHRDHVKSINAFGLNYLKVLLFGYQSDEDFMEHYIKNNSIQHLLMSFDHIQSSKSYHVYHQLAILRVLIDVTTRLDQSSEKLIKHFGLLDWIKNQFKRCTNALTTSSTHSNIESSNTEIIRLLMILLCSIYRSRKGKQNDRNVQELLLCEIPIMINIILNDETLLSNMGWKTILCILQYCNDDFKELISLNTINFNSNLIQTIVQCSYLSNSEKMELLLQLYCVCPCRDWNDIANGLTTLILLLNKNSNSQSIYHFIHLLYLITEESLCYSSTIVDIGNSTRTLLKNNVMNVITILYYQYQHFCDLRFFEGLNRIIVSQLVSQQPIQNSKNENILTVALDYNHLLLKMAQTDRECLELYERFMLNSQLSIELREKFFTPLIEDLMPRQALSSQFMEFVNQSSLSTASHASQKNKKKKHH</sequence>
<feature type="compositionally biased region" description="Basic residues" evidence="1">
    <location>
        <begin position="70"/>
        <end position="83"/>
    </location>
</feature>
<dbReference type="PANTHER" id="PTHR13500:SF0">
    <property type="entry name" value="NUCLEOLAR PRE-RIBOSOMAL-ASSOCIATED PROTEIN 1"/>
    <property type="match status" value="1"/>
</dbReference>
<evidence type="ECO:0000313" key="3">
    <source>
        <dbReference type="Proteomes" id="UP000444721"/>
    </source>
</evidence>
<feature type="compositionally biased region" description="Low complexity" evidence="1">
    <location>
        <begin position="55"/>
        <end position="69"/>
    </location>
</feature>
<dbReference type="GO" id="GO:0000463">
    <property type="term" value="P:maturation of LSU-rRNA from tricistronic rRNA transcript (SSU-rRNA, 5.8S rRNA, LSU-rRNA)"/>
    <property type="evidence" value="ECO:0007669"/>
    <property type="project" value="TreeGrafter"/>
</dbReference>
<dbReference type="VEuPathDB" id="AmoebaDB:NF0096700"/>
<proteinExistence type="predicted"/>
<dbReference type="GeneID" id="68112021"/>
<feature type="region of interest" description="Disordered" evidence="1">
    <location>
        <begin position="1833"/>
        <end position="1857"/>
    </location>
</feature>
<dbReference type="VEuPathDB" id="AmoebaDB:NfTy_085420"/>
<evidence type="ECO:0000313" key="2">
    <source>
        <dbReference type="EMBL" id="KAF0976128.1"/>
    </source>
</evidence>
<protein>
    <recommendedName>
        <fullName evidence="4">Nucleolar pre-ribosomal-associated protein 1 C-terminal domain-containing protein</fullName>
    </recommendedName>
</protein>
<feature type="compositionally biased region" description="Basic and acidic residues" evidence="1">
    <location>
        <begin position="1865"/>
        <end position="1874"/>
    </location>
</feature>
<dbReference type="RefSeq" id="XP_044560841.1">
    <property type="nucleotide sequence ID" value="XM_044708258.1"/>
</dbReference>
<dbReference type="VEuPathDB" id="AmoebaDB:FDP41_004803"/>
<dbReference type="VEuPathDB" id="AmoebaDB:NF0096710"/>
<evidence type="ECO:0000256" key="1">
    <source>
        <dbReference type="SAM" id="MobiDB-lite"/>
    </source>
</evidence>
<comment type="caution">
    <text evidence="2">The sequence shown here is derived from an EMBL/GenBank/DDBJ whole genome shotgun (WGS) entry which is preliminary data.</text>
</comment>
<dbReference type="Proteomes" id="UP000444721">
    <property type="component" value="Unassembled WGS sequence"/>
</dbReference>
<feature type="region of interest" description="Disordered" evidence="1">
    <location>
        <begin position="1863"/>
        <end position="1882"/>
    </location>
</feature>
<dbReference type="GO" id="GO:0000466">
    <property type="term" value="P:maturation of 5.8S rRNA from tricistronic rRNA transcript (SSU-rRNA, 5.8S rRNA, LSU-rRNA)"/>
    <property type="evidence" value="ECO:0007669"/>
    <property type="project" value="TreeGrafter"/>
</dbReference>